<gene>
    <name evidence="2" type="ORF">T03_2989</name>
</gene>
<accession>A0A0V1C4E0</accession>
<dbReference type="AlphaFoldDB" id="A0A0V1C4E0"/>
<sequence length="99" mass="10710">MRTVLIFLVLPNIISSQNAKCKNNNAQQDADWAILYKGPTQDRGKFLALDVPENWVNGAATVTDRAGHSFAATLADVAGNNNNAVKFLAYNNVPPGRPN</sequence>
<keyword evidence="3" id="KW-1185">Reference proteome</keyword>
<evidence type="ECO:0000313" key="3">
    <source>
        <dbReference type="Proteomes" id="UP000054653"/>
    </source>
</evidence>
<dbReference type="Proteomes" id="UP000054653">
    <property type="component" value="Unassembled WGS sequence"/>
</dbReference>
<reference evidence="2 3" key="1">
    <citation type="submission" date="2015-01" db="EMBL/GenBank/DDBJ databases">
        <title>Evolution of Trichinella species and genotypes.</title>
        <authorList>
            <person name="Korhonen P.K."/>
            <person name="Edoardo P."/>
            <person name="Giuseppe L.R."/>
            <person name="Gasser R.B."/>
        </authorList>
    </citation>
    <scope>NUCLEOTIDE SEQUENCE [LARGE SCALE GENOMIC DNA]</scope>
    <source>
        <strain evidence="2">ISS120</strain>
    </source>
</reference>
<feature type="non-terminal residue" evidence="2">
    <location>
        <position position="99"/>
    </location>
</feature>
<organism evidence="2 3">
    <name type="scientific">Trichinella britovi</name>
    <name type="common">Parasitic roundworm</name>
    <dbReference type="NCBI Taxonomy" id="45882"/>
    <lineage>
        <taxon>Eukaryota</taxon>
        <taxon>Metazoa</taxon>
        <taxon>Ecdysozoa</taxon>
        <taxon>Nematoda</taxon>
        <taxon>Enoplea</taxon>
        <taxon>Dorylaimia</taxon>
        <taxon>Trichinellida</taxon>
        <taxon>Trichinellidae</taxon>
        <taxon>Trichinella</taxon>
    </lineage>
</organism>
<proteinExistence type="predicted"/>
<feature type="chain" id="PRO_5006875700" evidence="1">
    <location>
        <begin position="17"/>
        <end position="99"/>
    </location>
</feature>
<protein>
    <submittedName>
        <fullName evidence="2">Uncharacterized protein</fullName>
    </submittedName>
</protein>
<evidence type="ECO:0000313" key="2">
    <source>
        <dbReference type="EMBL" id="KRY43960.1"/>
    </source>
</evidence>
<dbReference type="EMBL" id="JYDI01000802">
    <property type="protein sequence ID" value="KRY43960.1"/>
    <property type="molecule type" value="Genomic_DNA"/>
</dbReference>
<evidence type="ECO:0000256" key="1">
    <source>
        <dbReference type="SAM" id="SignalP"/>
    </source>
</evidence>
<name>A0A0V1C4E0_TRIBR</name>
<feature type="signal peptide" evidence="1">
    <location>
        <begin position="1"/>
        <end position="16"/>
    </location>
</feature>
<keyword evidence="1" id="KW-0732">Signal</keyword>
<comment type="caution">
    <text evidence="2">The sequence shown here is derived from an EMBL/GenBank/DDBJ whole genome shotgun (WGS) entry which is preliminary data.</text>
</comment>